<feature type="chain" id="PRO_5046986985" evidence="1">
    <location>
        <begin position="33"/>
        <end position="176"/>
    </location>
</feature>
<protein>
    <submittedName>
        <fullName evidence="3">DUF4232 domain-containing protein</fullName>
    </submittedName>
</protein>
<evidence type="ECO:0000256" key="1">
    <source>
        <dbReference type="SAM" id="SignalP"/>
    </source>
</evidence>
<dbReference type="RefSeq" id="WP_359775374.1">
    <property type="nucleotide sequence ID" value="NZ_JBEYRR010000002.1"/>
</dbReference>
<dbReference type="InterPro" id="IPR025326">
    <property type="entry name" value="DUF4232"/>
</dbReference>
<evidence type="ECO:0000313" key="4">
    <source>
        <dbReference type="Proteomes" id="UP001553843"/>
    </source>
</evidence>
<gene>
    <name evidence="3" type="ORF">AB0887_06345</name>
</gene>
<evidence type="ECO:0000313" key="3">
    <source>
        <dbReference type="EMBL" id="MEW2361582.1"/>
    </source>
</evidence>
<dbReference type="Proteomes" id="UP001553843">
    <property type="component" value="Unassembled WGS sequence"/>
</dbReference>
<comment type="caution">
    <text evidence="3">The sequence shown here is derived from an EMBL/GenBank/DDBJ whole genome shotgun (WGS) entry which is preliminary data.</text>
</comment>
<dbReference type="EMBL" id="JBEYRS010000002">
    <property type="protein sequence ID" value="MEW2361582.1"/>
    <property type="molecule type" value="Genomic_DNA"/>
</dbReference>
<feature type="domain" description="DUF4232" evidence="2">
    <location>
        <begin position="45"/>
        <end position="154"/>
    </location>
</feature>
<sequence>MRSRLATRSARLVLTAVAAAALTATAAGTALAAGGESRAPVEQLCGTNDLTFKLTEKTQAGGYLLVTAKARPGITCYLEGTIPSASFGSSPDSEVTPAEQAVTETVKLSGATAAYAGINPKTTNDDYGTEYERLFLSVAGDEAQAVALKLPSATLVDKPVASNWHADPADVVPFMG</sequence>
<keyword evidence="1" id="KW-0732">Signal</keyword>
<proteinExistence type="predicted"/>
<reference evidence="3 4" key="1">
    <citation type="submission" date="2024-06" db="EMBL/GenBank/DDBJ databases">
        <title>The Natural Products Discovery Center: Release of the First 8490 Sequenced Strains for Exploring Actinobacteria Biosynthetic Diversity.</title>
        <authorList>
            <person name="Kalkreuter E."/>
            <person name="Kautsar S.A."/>
            <person name="Yang D."/>
            <person name="Bader C.D."/>
            <person name="Teijaro C.N."/>
            <person name="Fluegel L."/>
            <person name="Davis C.M."/>
            <person name="Simpson J.R."/>
            <person name="Lauterbach L."/>
            <person name="Steele A.D."/>
            <person name="Gui C."/>
            <person name="Meng S."/>
            <person name="Li G."/>
            <person name="Viehrig K."/>
            <person name="Ye F."/>
            <person name="Su P."/>
            <person name="Kiefer A.F."/>
            <person name="Nichols A."/>
            <person name="Cepeda A.J."/>
            <person name="Yan W."/>
            <person name="Fan B."/>
            <person name="Jiang Y."/>
            <person name="Adhikari A."/>
            <person name="Zheng C.-J."/>
            <person name="Schuster L."/>
            <person name="Cowan T.M."/>
            <person name="Smanski M.J."/>
            <person name="Chevrette M.G."/>
            <person name="De Carvalho L.P.S."/>
            <person name="Shen B."/>
        </authorList>
    </citation>
    <scope>NUCLEOTIDE SEQUENCE [LARGE SCALE GENOMIC DNA]</scope>
    <source>
        <strain evidence="3 4">NPDC047833</strain>
    </source>
</reference>
<keyword evidence="4" id="KW-1185">Reference proteome</keyword>
<feature type="signal peptide" evidence="1">
    <location>
        <begin position="1"/>
        <end position="32"/>
    </location>
</feature>
<name>A0ABV3LQ45_9ACTN</name>
<evidence type="ECO:0000259" key="2">
    <source>
        <dbReference type="Pfam" id="PF14016"/>
    </source>
</evidence>
<accession>A0ABV3LQ45</accession>
<organism evidence="3 4">
    <name type="scientific">Streptomyces huasconensis</name>
    <dbReference type="NCBI Taxonomy" id="1854574"/>
    <lineage>
        <taxon>Bacteria</taxon>
        <taxon>Bacillati</taxon>
        <taxon>Actinomycetota</taxon>
        <taxon>Actinomycetes</taxon>
        <taxon>Kitasatosporales</taxon>
        <taxon>Streptomycetaceae</taxon>
        <taxon>Streptomyces</taxon>
    </lineage>
</organism>
<dbReference type="Pfam" id="PF14016">
    <property type="entry name" value="DUF4232"/>
    <property type="match status" value="1"/>
</dbReference>